<dbReference type="AlphaFoldDB" id="A0A1D8U2A4"/>
<dbReference type="Proteomes" id="UP000177870">
    <property type="component" value="Chromosome"/>
</dbReference>
<reference evidence="3" key="1">
    <citation type="submission" date="2016-10" db="EMBL/GenBank/DDBJ databases">
        <title>Comparative genomics uncovers the prolific and rare metabolic potential of the cyanobacterial genus Moorea.</title>
        <authorList>
            <person name="Leao T."/>
            <person name="Castelao G."/>
            <person name="Korobeynikov A."/>
            <person name="Monroe E.A."/>
            <person name="Podell S."/>
            <person name="Glukhov E."/>
            <person name="Allen E."/>
            <person name="Gerwick W.H."/>
            <person name="Gerwick L."/>
        </authorList>
    </citation>
    <scope>NUCLEOTIDE SEQUENCE [LARGE SCALE GENOMIC DNA]</scope>
    <source>
        <strain evidence="3">PAL-8-15-08-1</strain>
    </source>
</reference>
<feature type="domain" description="Glyoxalase/fosfomycin resistance/dioxygenase" evidence="1">
    <location>
        <begin position="21"/>
        <end position="153"/>
    </location>
</feature>
<proteinExistence type="predicted"/>
<sequence>METNQPSANPNTPNLDALHIKRPCLVVADLERAFTIYRDILGFKLDYLAEASPDSYLYPVFQFPKTAQLKFASLSTEDEPRALALTEVKGIELPTPTTPYRLALVVRVKDLTLTIEKIRELGLDTIEPNYFTRPPNLNFTEQAFCDYDGHRIMLYDFKSG</sequence>
<dbReference type="EMBL" id="CP017599">
    <property type="protein sequence ID" value="AOX04031.1"/>
    <property type="molecule type" value="Genomic_DNA"/>
</dbReference>
<dbReference type="GO" id="GO:0016829">
    <property type="term" value="F:lyase activity"/>
    <property type="evidence" value="ECO:0007669"/>
    <property type="project" value="UniProtKB-KW"/>
</dbReference>
<dbReference type="OrthoDB" id="9798430at2"/>
<dbReference type="RefSeq" id="WP_070396396.1">
    <property type="nucleotide sequence ID" value="NZ_CP017599.1"/>
</dbReference>
<dbReference type="KEGG" id="mpro:BJP34_35495"/>
<protein>
    <submittedName>
        <fullName evidence="2">Lactoylglutathione lyase</fullName>
    </submittedName>
</protein>
<name>A0A1D8U2A4_9CYAN</name>
<organism evidence="2 3">
    <name type="scientific">Moorena producens PAL-8-15-08-1</name>
    <dbReference type="NCBI Taxonomy" id="1458985"/>
    <lineage>
        <taxon>Bacteria</taxon>
        <taxon>Bacillati</taxon>
        <taxon>Cyanobacteriota</taxon>
        <taxon>Cyanophyceae</taxon>
        <taxon>Coleofasciculales</taxon>
        <taxon>Coleofasciculaceae</taxon>
        <taxon>Moorena</taxon>
    </lineage>
</organism>
<dbReference type="Pfam" id="PF00903">
    <property type="entry name" value="Glyoxalase"/>
    <property type="match status" value="1"/>
</dbReference>
<dbReference type="Gene3D" id="3.10.180.10">
    <property type="entry name" value="2,3-Dihydroxybiphenyl 1,2-Dioxygenase, domain 1"/>
    <property type="match status" value="1"/>
</dbReference>
<dbReference type="CDD" id="cd06587">
    <property type="entry name" value="VOC"/>
    <property type="match status" value="1"/>
</dbReference>
<gene>
    <name evidence="2" type="ORF">BJP34_35495</name>
</gene>
<dbReference type="InterPro" id="IPR029068">
    <property type="entry name" value="Glyas_Bleomycin-R_OHBP_Dase"/>
</dbReference>
<dbReference type="InterPro" id="IPR004360">
    <property type="entry name" value="Glyas_Fos-R_dOase_dom"/>
</dbReference>
<accession>A0A1D8U2A4</accession>
<dbReference type="SUPFAM" id="SSF54593">
    <property type="entry name" value="Glyoxalase/Bleomycin resistance protein/Dihydroxybiphenyl dioxygenase"/>
    <property type="match status" value="1"/>
</dbReference>
<evidence type="ECO:0000313" key="2">
    <source>
        <dbReference type="EMBL" id="AOX04031.1"/>
    </source>
</evidence>
<evidence type="ECO:0000313" key="3">
    <source>
        <dbReference type="Proteomes" id="UP000177870"/>
    </source>
</evidence>
<evidence type="ECO:0000259" key="1">
    <source>
        <dbReference type="Pfam" id="PF00903"/>
    </source>
</evidence>
<keyword evidence="2" id="KW-0456">Lyase</keyword>